<protein>
    <submittedName>
        <fullName evidence="2">YlaH-like family protein</fullName>
    </submittedName>
</protein>
<feature type="transmembrane region" description="Helical" evidence="1">
    <location>
        <begin position="87"/>
        <end position="104"/>
    </location>
</feature>
<keyword evidence="1" id="KW-0472">Membrane</keyword>
<dbReference type="RefSeq" id="WP_257993683.1">
    <property type="nucleotide sequence ID" value="NZ_CP136964.1"/>
</dbReference>
<dbReference type="Proteomes" id="UP000243626">
    <property type="component" value="Chromosome"/>
</dbReference>
<accession>A0AAF0YKW6</accession>
<evidence type="ECO:0000313" key="3">
    <source>
        <dbReference type="Proteomes" id="UP000243626"/>
    </source>
</evidence>
<keyword evidence="1" id="KW-1133">Transmembrane helix</keyword>
<evidence type="ECO:0000313" key="2">
    <source>
        <dbReference type="EMBL" id="WOS96175.1"/>
    </source>
</evidence>
<proteinExistence type="predicted"/>
<name>A0AAF0YKW6_9STAP</name>
<gene>
    <name evidence="2" type="ORF">CJ229_000090</name>
</gene>
<organism evidence="2 3">
    <name type="scientific">Nosocomiicoccus massiliensis</name>
    <dbReference type="NCBI Taxonomy" id="1232430"/>
    <lineage>
        <taxon>Bacteria</taxon>
        <taxon>Bacillati</taxon>
        <taxon>Bacillota</taxon>
        <taxon>Bacilli</taxon>
        <taxon>Bacillales</taxon>
        <taxon>Staphylococcaceae</taxon>
        <taxon>Nosocomiicoccus</taxon>
    </lineage>
</organism>
<keyword evidence="3" id="KW-1185">Reference proteome</keyword>
<feature type="transmembrane region" description="Helical" evidence="1">
    <location>
        <begin position="37"/>
        <end position="57"/>
    </location>
</feature>
<dbReference type="KEGG" id="nmy:CJ229_000090"/>
<keyword evidence="1" id="KW-0812">Transmembrane</keyword>
<dbReference type="EMBL" id="CP136964">
    <property type="protein sequence ID" value="WOS96175.1"/>
    <property type="molecule type" value="Genomic_DNA"/>
</dbReference>
<reference evidence="3" key="1">
    <citation type="submission" date="2017-09" db="EMBL/GenBank/DDBJ databases">
        <title>Bacterial strain isolated from the female urinary microbiota.</title>
        <authorList>
            <person name="Thomas-White K."/>
            <person name="Kumar N."/>
            <person name="Forster S."/>
            <person name="Putonti C."/>
            <person name="Lawley T."/>
            <person name="Wolfe A.J."/>
        </authorList>
    </citation>
    <scope>NUCLEOTIDE SEQUENCE [LARGE SCALE GENOMIC DNA]</scope>
    <source>
        <strain evidence="3">UMB0959</strain>
    </source>
</reference>
<evidence type="ECO:0000256" key="1">
    <source>
        <dbReference type="SAM" id="Phobius"/>
    </source>
</evidence>
<dbReference type="AlphaFoldDB" id="A0AAF0YKW6"/>
<dbReference type="Pfam" id="PF14036">
    <property type="entry name" value="YlaH"/>
    <property type="match status" value="1"/>
</dbReference>
<sequence>MFFSFVLMTAAQTDESSLYNRLSMFGKLYGADQNPDTAMWLLFITVYVLSVLAYVLGFAKKLKLWQNIVIYIIMLLFSLPLTFFAAFYPVAECLIVIVFVMGMYRFRLYNEKKKGTISFDKKETNK</sequence>
<feature type="transmembrane region" description="Helical" evidence="1">
    <location>
        <begin position="64"/>
        <end position="81"/>
    </location>
</feature>
<dbReference type="InterPro" id="IPR025620">
    <property type="entry name" value="YlaH"/>
</dbReference>